<reference evidence="6 7" key="1">
    <citation type="submission" date="2024-02" db="EMBL/GenBank/DDBJ databases">
        <authorList>
            <person name="Saticioglu I.B."/>
        </authorList>
    </citation>
    <scope>NUCLEOTIDE SEQUENCE [LARGE SCALE GENOMIC DNA]</scope>
    <source>
        <strain evidence="6 7">Mu-86</strain>
    </source>
</reference>
<dbReference type="EMBL" id="JBBDGL010000001">
    <property type="protein sequence ID" value="MEJ1154647.1"/>
    <property type="molecule type" value="Genomic_DNA"/>
</dbReference>
<dbReference type="CDD" id="cd06267">
    <property type="entry name" value="PBP1_LacI_sugar_binding-like"/>
    <property type="match status" value="1"/>
</dbReference>
<dbReference type="PROSITE" id="PS50932">
    <property type="entry name" value="HTH_LACI_2"/>
    <property type="match status" value="1"/>
</dbReference>
<keyword evidence="2 6" id="KW-0238">DNA-binding</keyword>
<dbReference type="InterPro" id="IPR028082">
    <property type="entry name" value="Peripla_BP_I"/>
</dbReference>
<evidence type="ECO:0000256" key="1">
    <source>
        <dbReference type="ARBA" id="ARBA00023015"/>
    </source>
</evidence>
<feature type="region of interest" description="Disordered" evidence="4">
    <location>
        <begin position="325"/>
        <end position="348"/>
    </location>
</feature>
<dbReference type="PANTHER" id="PTHR30146:SF155">
    <property type="entry name" value="ALANINE RACEMASE"/>
    <property type="match status" value="1"/>
</dbReference>
<evidence type="ECO:0000256" key="2">
    <source>
        <dbReference type="ARBA" id="ARBA00023125"/>
    </source>
</evidence>
<dbReference type="SUPFAM" id="SSF47413">
    <property type="entry name" value="lambda repressor-like DNA-binding domains"/>
    <property type="match status" value="1"/>
</dbReference>
<evidence type="ECO:0000256" key="3">
    <source>
        <dbReference type="ARBA" id="ARBA00023163"/>
    </source>
</evidence>
<name>A0ABU8LS60_9MICO</name>
<dbReference type="PROSITE" id="PS00356">
    <property type="entry name" value="HTH_LACI_1"/>
    <property type="match status" value="1"/>
</dbReference>
<dbReference type="CDD" id="cd01392">
    <property type="entry name" value="HTH_LacI"/>
    <property type="match status" value="1"/>
</dbReference>
<gene>
    <name evidence="6" type="ORF">WDU96_03415</name>
</gene>
<sequence length="348" mass="37488">MTSAPGESSRVTISDIAERAGVSIGAVSFALNGRKGVSETTRERVLRIADDLGWAPASAARSLAESRTETFGMVLARDPGNLSVESFYMQFLAGLESELGQRGYGLLLQVVSSREDELATLQKWRRSRRVDGVLLMDVTIDDPRVTLLSQPGSLPAIVVGDPSVAGNLSCVWTDDAKSMRDAVRYLADLGHTAIARVGGLPHFAHTRIRDDAFMSEMRQRGLDPTLLRTDYTAAEGARATRDALGAGVAPTAFVYDNDIMTVAGLSVAMELGRRVPDDLSLIAWDDSVLCEHTFPQLTALSHDVVAFGAHVARRLFGVVDGAPRGEHKDSTPLLRPRASTAPRKAADY</sequence>
<organism evidence="6 7">
    <name type="scientific">Microbacterium marmarense</name>
    <dbReference type="NCBI Taxonomy" id="3122051"/>
    <lineage>
        <taxon>Bacteria</taxon>
        <taxon>Bacillati</taxon>
        <taxon>Actinomycetota</taxon>
        <taxon>Actinomycetes</taxon>
        <taxon>Micrococcales</taxon>
        <taxon>Microbacteriaceae</taxon>
        <taxon>Microbacterium</taxon>
    </lineage>
</organism>
<keyword evidence="7" id="KW-1185">Reference proteome</keyword>
<protein>
    <submittedName>
        <fullName evidence="6">LacI family DNA-binding transcriptional regulator</fullName>
    </submittedName>
</protein>
<dbReference type="InterPro" id="IPR000843">
    <property type="entry name" value="HTH_LacI"/>
</dbReference>
<feature type="domain" description="HTH lacI-type" evidence="5">
    <location>
        <begin position="11"/>
        <end position="65"/>
    </location>
</feature>
<accession>A0ABU8LS60</accession>
<dbReference type="SUPFAM" id="SSF53822">
    <property type="entry name" value="Periplasmic binding protein-like I"/>
    <property type="match status" value="1"/>
</dbReference>
<dbReference type="Proteomes" id="UP001368654">
    <property type="component" value="Unassembled WGS sequence"/>
</dbReference>
<keyword evidence="3" id="KW-0804">Transcription</keyword>
<evidence type="ECO:0000313" key="7">
    <source>
        <dbReference type="Proteomes" id="UP001368654"/>
    </source>
</evidence>
<dbReference type="PANTHER" id="PTHR30146">
    <property type="entry name" value="LACI-RELATED TRANSCRIPTIONAL REPRESSOR"/>
    <property type="match status" value="1"/>
</dbReference>
<dbReference type="GO" id="GO:0003677">
    <property type="term" value="F:DNA binding"/>
    <property type="evidence" value="ECO:0007669"/>
    <property type="project" value="UniProtKB-KW"/>
</dbReference>
<dbReference type="RefSeq" id="WP_337337081.1">
    <property type="nucleotide sequence ID" value="NZ_JBBDGL010000001.1"/>
</dbReference>
<dbReference type="SMART" id="SM00354">
    <property type="entry name" value="HTH_LACI"/>
    <property type="match status" value="1"/>
</dbReference>
<dbReference type="Pfam" id="PF13377">
    <property type="entry name" value="Peripla_BP_3"/>
    <property type="match status" value="1"/>
</dbReference>
<comment type="caution">
    <text evidence="6">The sequence shown here is derived from an EMBL/GenBank/DDBJ whole genome shotgun (WGS) entry which is preliminary data.</text>
</comment>
<dbReference type="Pfam" id="PF00356">
    <property type="entry name" value="LacI"/>
    <property type="match status" value="1"/>
</dbReference>
<dbReference type="InterPro" id="IPR010982">
    <property type="entry name" value="Lambda_DNA-bd_dom_sf"/>
</dbReference>
<evidence type="ECO:0000259" key="5">
    <source>
        <dbReference type="PROSITE" id="PS50932"/>
    </source>
</evidence>
<dbReference type="Gene3D" id="1.10.260.40">
    <property type="entry name" value="lambda repressor-like DNA-binding domains"/>
    <property type="match status" value="1"/>
</dbReference>
<evidence type="ECO:0000313" key="6">
    <source>
        <dbReference type="EMBL" id="MEJ1154647.1"/>
    </source>
</evidence>
<keyword evidence="1" id="KW-0805">Transcription regulation</keyword>
<proteinExistence type="predicted"/>
<dbReference type="InterPro" id="IPR046335">
    <property type="entry name" value="LacI/GalR-like_sensor"/>
</dbReference>
<evidence type="ECO:0000256" key="4">
    <source>
        <dbReference type="SAM" id="MobiDB-lite"/>
    </source>
</evidence>
<dbReference type="Gene3D" id="3.40.50.2300">
    <property type="match status" value="2"/>
</dbReference>